<organism evidence="1 2">
    <name type="scientific">Trypanosoma rangeli</name>
    <dbReference type="NCBI Taxonomy" id="5698"/>
    <lineage>
        <taxon>Eukaryota</taxon>
        <taxon>Discoba</taxon>
        <taxon>Euglenozoa</taxon>
        <taxon>Kinetoplastea</taxon>
        <taxon>Metakinetoplastina</taxon>
        <taxon>Trypanosomatida</taxon>
        <taxon>Trypanosomatidae</taxon>
        <taxon>Trypanosoma</taxon>
        <taxon>Herpetosoma</taxon>
    </lineage>
</organism>
<dbReference type="GeneID" id="40328661"/>
<comment type="caution">
    <text evidence="1">The sequence shown here is derived from an EMBL/GenBank/DDBJ whole genome shotgun (WGS) entry which is preliminary data.</text>
</comment>
<protein>
    <submittedName>
        <fullName evidence="1">Uncharacterized protein</fullName>
    </submittedName>
</protein>
<dbReference type="Proteomes" id="UP000283634">
    <property type="component" value="Unassembled WGS sequence"/>
</dbReference>
<reference evidence="1 2" key="1">
    <citation type="journal article" date="2018" name="BMC Genomics">
        <title>Genomic comparison of Trypanosoma conorhini and Trypanosoma rangeli to Trypanosoma cruzi strains of high and low virulence.</title>
        <authorList>
            <person name="Bradwell K.R."/>
            <person name="Koparde V.N."/>
            <person name="Matveyev A.V."/>
            <person name="Serrano M.G."/>
            <person name="Alves J.M."/>
            <person name="Parikh H."/>
            <person name="Huang B."/>
            <person name="Lee V."/>
            <person name="Espinosa-Alvarez O."/>
            <person name="Ortiz P.A."/>
            <person name="Costa-Martins A.G."/>
            <person name="Teixeira M.M."/>
            <person name="Buck G.A."/>
        </authorList>
    </citation>
    <scope>NUCLEOTIDE SEQUENCE [LARGE SCALE GENOMIC DNA]</scope>
    <source>
        <strain evidence="1 2">AM80</strain>
    </source>
</reference>
<dbReference type="EMBL" id="MKGL01000144">
    <property type="protein sequence ID" value="RNF05082.1"/>
    <property type="molecule type" value="Genomic_DNA"/>
</dbReference>
<keyword evidence="2" id="KW-1185">Reference proteome</keyword>
<evidence type="ECO:0000313" key="2">
    <source>
        <dbReference type="Proteomes" id="UP000283634"/>
    </source>
</evidence>
<proteinExistence type="predicted"/>
<dbReference type="AlphaFoldDB" id="A0A3R7MMA8"/>
<sequence length="168" mass="18884">MRVATERVCLPSGERLSSFPEPVVQKMRRIAFAVLRRLFSPVLRRHVATLHRRKALTLWRRLKDLEAELTLVLERLSAPVQCAQKLGADEALTGASGANKAYRCVSGLPCVYSRGDGAVRGGTGQCRGRVTRWKRKEENEDGKRKEEILAGEAKLSSFHRTHCCDTIR</sequence>
<evidence type="ECO:0000313" key="1">
    <source>
        <dbReference type="EMBL" id="RNF05082.1"/>
    </source>
</evidence>
<gene>
    <name evidence="1" type="ORF">TraAM80_04728</name>
</gene>
<name>A0A3R7MMA8_TRYRA</name>
<dbReference type="VEuPathDB" id="TriTrypDB:TRSC58_03423"/>
<dbReference type="RefSeq" id="XP_029238471.1">
    <property type="nucleotide sequence ID" value="XM_029381644.1"/>
</dbReference>
<accession>A0A3R7MMA8</accession>